<protein>
    <submittedName>
        <fullName evidence="3">Interleukin 2 receptor, alpha chain</fullName>
    </submittedName>
</protein>
<dbReference type="GeneTree" id="ENSGT00390000018872"/>
<reference evidence="2" key="3">
    <citation type="journal article" date="2000" name="Genome Res.">
        <title>RIKEN integrated sequence analysis (RISA) system--384-format sequencing pipeline with 384 multicapillary sequencer.</title>
        <authorList>
            <person name="Shibata K."/>
            <person name="Itoh M."/>
            <person name="Aizawa K."/>
            <person name="Nagaoka S."/>
            <person name="Sasaki N."/>
            <person name="Carninci P."/>
            <person name="Konno H."/>
            <person name="Akiyama J."/>
            <person name="Nishi K."/>
            <person name="Kitsunai T."/>
            <person name="Tashiro H."/>
            <person name="Itoh M."/>
            <person name="Sumi N."/>
            <person name="Ishii Y."/>
            <person name="Nakamura S."/>
            <person name="Hazama M."/>
            <person name="Nishine T."/>
            <person name="Harada A."/>
            <person name="Yamamoto R."/>
            <person name="Matsumoto H."/>
            <person name="Sakaguchi S."/>
            <person name="Ikegami T."/>
            <person name="Kashiwagi K."/>
            <person name="Fujiwake S."/>
            <person name="Inoue K."/>
            <person name="Togawa Y."/>
            <person name="Izawa M."/>
            <person name="Ohara E."/>
            <person name="Watahiki M."/>
            <person name="Yoneda Y."/>
            <person name="Ishikawa T."/>
            <person name="Ozawa K."/>
            <person name="Tanaka T."/>
            <person name="Matsuura S."/>
            <person name="Kawai J."/>
            <person name="Okazaki Y."/>
            <person name="Muramatsu M."/>
            <person name="Inoue Y."/>
            <person name="Kira A."/>
            <person name="Hayashizaki Y."/>
        </authorList>
    </citation>
    <scope>NUCLEOTIDE SEQUENCE</scope>
    <source>
        <strain evidence="2">DBA/2</strain>
    </source>
</reference>
<reference evidence="3" key="11">
    <citation type="submission" date="2025-05" db="UniProtKB">
        <authorList>
            <consortium name="Ensembl"/>
        </authorList>
    </citation>
    <scope>IDENTIFICATION</scope>
    <source>
        <strain evidence="3">C57BL/6J</strain>
    </source>
</reference>
<reference evidence="2" key="2">
    <citation type="journal article" date="2000" name="Genome Res.">
        <title>Normalization and subtraction of cap-trapper-selected cDNAs to prepare full-length cDNA libraries for rapid discovery of new genes.</title>
        <authorList>
            <person name="Carninci P."/>
            <person name="Shibata Y."/>
            <person name="Hayatsu N."/>
            <person name="Sugahara Y."/>
            <person name="Shibata K."/>
            <person name="Itoh M."/>
            <person name="Konno H."/>
            <person name="Okazaki Y."/>
            <person name="Muramatsu M."/>
            <person name="Hayashizaki Y."/>
        </authorList>
    </citation>
    <scope>NUCLEOTIDE SEQUENCE</scope>
    <source>
        <strain evidence="2">DBA/2</strain>
    </source>
</reference>
<dbReference type="EMBL" id="AK168113">
    <property type="protein sequence ID" value="BAE40084.1"/>
    <property type="molecule type" value="mRNA"/>
</dbReference>
<reference evidence="2" key="1">
    <citation type="journal article" date="1999" name="Methods Enzymol.">
        <title>High-efficiency full-length cDNA cloning.</title>
        <authorList>
            <person name="Carninci P."/>
            <person name="Hayashizaki Y."/>
        </authorList>
    </citation>
    <scope>NUCLEOTIDE SEQUENCE</scope>
    <source>
        <strain evidence="2">DBA/2</strain>
    </source>
</reference>
<dbReference type="ExpressionAtlas" id="Q3THW2">
    <property type="expression patterns" value="baseline and differential"/>
</dbReference>
<dbReference type="Ensembl" id="ENSMUST00000150890.3">
    <property type="protein sequence ID" value="ENSMUSP00000141881.2"/>
    <property type="gene ID" value="ENSMUSG00000026770.6"/>
</dbReference>
<reference evidence="2" key="5">
    <citation type="journal article" date="2002" name="Nature">
        <title>Analysis of the mouse transcriptome based on functional annotation of 60,770 full-length cDNAs.</title>
        <authorList>
            <consortium name="The FANTOM Consortium and the RIKEN Genome Exploration Research Group Phase I and II Team"/>
        </authorList>
    </citation>
    <scope>NUCLEOTIDE SEQUENCE</scope>
    <source>
        <strain evidence="2">DBA/2</strain>
    </source>
</reference>
<organism evidence="2">
    <name type="scientific">Mus musculus</name>
    <name type="common">Mouse</name>
    <dbReference type="NCBI Taxonomy" id="10090"/>
    <lineage>
        <taxon>Eukaryota</taxon>
        <taxon>Metazoa</taxon>
        <taxon>Chordata</taxon>
        <taxon>Craniata</taxon>
        <taxon>Vertebrata</taxon>
        <taxon>Euteleostomi</taxon>
        <taxon>Mammalia</taxon>
        <taxon>Eutheria</taxon>
        <taxon>Euarchontoglires</taxon>
        <taxon>Glires</taxon>
        <taxon>Rodentia</taxon>
        <taxon>Myomorpha</taxon>
        <taxon>Muroidea</taxon>
        <taxon>Muridae</taxon>
        <taxon>Murinae</taxon>
        <taxon>Mus</taxon>
        <taxon>Mus</taxon>
    </lineage>
</organism>
<reference evidence="2" key="6">
    <citation type="submission" date="2004-04" db="EMBL/GenBank/DDBJ databases">
        <authorList>
            <person name="Arakawa T."/>
            <person name="Carninci P."/>
            <person name="Fukuda S."/>
            <person name="Hashizume W."/>
            <person name="Hayashida K."/>
            <person name="Hori F."/>
            <person name="Iida J."/>
            <person name="Imamura K."/>
            <person name="Imotani K."/>
            <person name="Itoh M."/>
            <person name="Kanagawa S."/>
            <person name="Kawai J."/>
            <person name="Kojima M."/>
            <person name="Konno H."/>
            <person name="Murata M."/>
            <person name="Nakamura M."/>
            <person name="Ninomiya N."/>
            <person name="Nishiyori H."/>
            <person name="Nomura K."/>
            <person name="Ohno M."/>
            <person name="Sakazume N."/>
            <person name="Sano H."/>
            <person name="Sasaki D."/>
            <person name="Shibata K."/>
            <person name="Shiraki T."/>
            <person name="Tagami M."/>
            <person name="Tagami Y."/>
            <person name="Waki K."/>
            <person name="Watahiki A."/>
            <person name="Muramatsu M."/>
            <person name="Hayashizaki Y."/>
        </authorList>
    </citation>
    <scope>NUCLEOTIDE SEQUENCE</scope>
    <source>
        <strain evidence="2">DBA/2</strain>
    </source>
</reference>
<evidence type="ECO:0000256" key="1">
    <source>
        <dbReference type="SAM" id="SignalP"/>
    </source>
</evidence>
<feature type="signal peptide" evidence="1">
    <location>
        <begin position="1"/>
        <end position="21"/>
    </location>
</feature>
<name>Q3THW2_MOUSE</name>
<dbReference type="AGR" id="MGI:96549"/>
<dbReference type="Proteomes" id="UP000000589">
    <property type="component" value="Chromosome 2"/>
</dbReference>
<keyword evidence="5" id="KW-1185">Reference proteome</keyword>
<evidence type="ECO:0000313" key="5">
    <source>
        <dbReference type="Proteomes" id="UP000000589"/>
    </source>
</evidence>
<dbReference type="MGI" id="MGI:96549">
    <property type="gene designation" value="Il2ra"/>
</dbReference>
<feature type="chain" id="PRO_5015097450" evidence="1">
    <location>
        <begin position="22"/>
        <end position="44"/>
    </location>
</feature>
<reference evidence="2" key="4">
    <citation type="journal article" date="2001" name="Nature">
        <title>Functional annotation of a full-length mouse cDNA collection.</title>
        <authorList>
            <consortium name="The RIKEN Genome Exploration Research Group Phase II Team and the FANTOM Consortium"/>
        </authorList>
    </citation>
    <scope>NUCLEOTIDE SEQUENCE</scope>
    <source>
        <strain evidence="2">DBA/2</strain>
    </source>
</reference>
<dbReference type="AlphaFoldDB" id="Q3THW2"/>
<evidence type="ECO:0000313" key="2">
    <source>
        <dbReference type="EMBL" id="BAE40084.1"/>
    </source>
</evidence>
<proteinExistence type="evidence at transcript level"/>
<dbReference type="Antibodypedia" id="3715">
    <property type="antibodies" value="3397 antibodies from 57 providers"/>
</dbReference>
<accession>Q3THW2</accession>
<dbReference type="VEuPathDB" id="HostDB:ENSMUSG00000026770"/>
<reference evidence="3" key="10">
    <citation type="journal article" date="2011" name="PLoS Biol.">
        <title>Modernizing reference genome assemblies.</title>
        <authorList>
            <person name="Church D.M."/>
            <person name="Schneider V.A."/>
            <person name="Graves T."/>
            <person name="Auger K."/>
            <person name="Cunningham F."/>
            <person name="Bouk N."/>
            <person name="Chen H.C."/>
            <person name="Agarwala R."/>
            <person name="McLaren W.M."/>
            <person name="Ritchie G.R."/>
            <person name="Albracht D."/>
            <person name="Kremitzki M."/>
            <person name="Rock S."/>
            <person name="Kotkiewicz H."/>
            <person name="Kremitzki C."/>
            <person name="Wollam A."/>
            <person name="Trani L."/>
            <person name="Fulton L."/>
            <person name="Fulton R."/>
            <person name="Matthews L."/>
            <person name="Whitehead S."/>
            <person name="Chow W."/>
            <person name="Torrance J."/>
            <person name="Dunn M."/>
            <person name="Harden G."/>
            <person name="Threadgold G."/>
            <person name="Wood J."/>
            <person name="Collins J."/>
            <person name="Heath P."/>
            <person name="Griffiths G."/>
            <person name="Pelan S."/>
            <person name="Grafham D."/>
            <person name="Eichler E.E."/>
            <person name="Weinstock G."/>
            <person name="Mardis E.R."/>
            <person name="Wilson R.K."/>
            <person name="Howe K."/>
            <person name="Flicek P."/>
            <person name="Hubbard T."/>
        </authorList>
    </citation>
    <scope>NUCLEOTIDE SEQUENCE [LARGE SCALE GENOMIC DNA]</scope>
    <source>
        <strain evidence="3">C57BL/6J</strain>
    </source>
</reference>
<sequence length="44" mass="4893">MEPRLLMLGFLSLTIVPSCRAASHSCIRIIEVDKGTVLVLQHED</sequence>
<evidence type="ECO:0000313" key="4">
    <source>
        <dbReference type="MGI" id="MGI:96549"/>
    </source>
</evidence>
<reference evidence="2" key="7">
    <citation type="journal article" date="2005" name="Science">
        <title>The Transcriptional Landscape of the Mammalian Genome.</title>
        <authorList>
            <consortium name="The FANTOM Consortium"/>
            <consortium name="Riken Genome Exploration Research Group and Genome Science Group (Genome Network Project Core Group)"/>
        </authorList>
    </citation>
    <scope>NUCLEOTIDE SEQUENCE</scope>
    <source>
        <strain evidence="2">DBA/2</strain>
    </source>
</reference>
<gene>
    <name evidence="3 4" type="primary">Il2ra</name>
</gene>
<dbReference type="Bgee" id="ENSMUSG00000026770">
    <property type="expression patterns" value="Expressed in thymus and 34 other cell types or tissues"/>
</dbReference>
<dbReference type="HOGENOM" id="CLU_3224387_0_0_1"/>
<reference evidence="2" key="8">
    <citation type="journal article" date="2005" name="Science">
        <title>Antisense Transcription in the Mammalian Transcriptome.</title>
        <authorList>
            <consortium name="RIKEN Genome Exploration Research Group and Genome Science Group (Genome Network Project Core Group) and the FANTOM Consortium"/>
        </authorList>
    </citation>
    <scope>NUCLEOTIDE SEQUENCE</scope>
    <source>
        <strain evidence="2">DBA/2</strain>
    </source>
</reference>
<evidence type="ECO:0000313" key="3">
    <source>
        <dbReference type="Ensembl" id="ENSMUSP00000141881.2"/>
    </source>
</evidence>
<reference evidence="3 5" key="9">
    <citation type="journal article" date="2009" name="PLoS Biol.">
        <title>Lineage-specific biology revealed by a finished genome assembly of the mouse.</title>
        <authorList>
            <consortium name="Mouse Genome Sequencing Consortium"/>
            <person name="Church D.M."/>
            <person name="Goodstadt L."/>
            <person name="Hillier L.W."/>
            <person name="Zody M.C."/>
            <person name="Goldstein S."/>
            <person name="She X."/>
            <person name="Bult C.J."/>
            <person name="Agarwala R."/>
            <person name="Cherry J.L."/>
            <person name="DiCuccio M."/>
            <person name="Hlavina W."/>
            <person name="Kapustin Y."/>
            <person name="Meric P."/>
            <person name="Maglott D."/>
            <person name="Birtle Z."/>
            <person name="Marques A.C."/>
            <person name="Graves T."/>
            <person name="Zhou S."/>
            <person name="Teague B."/>
            <person name="Potamousis K."/>
            <person name="Churas C."/>
            <person name="Place M."/>
            <person name="Herschleb J."/>
            <person name="Runnheim R."/>
            <person name="Forrest D."/>
            <person name="Amos-Landgraf J."/>
            <person name="Schwartz D.C."/>
            <person name="Cheng Z."/>
            <person name="Lindblad-Toh K."/>
            <person name="Eichler E.E."/>
            <person name="Ponting C.P."/>
        </authorList>
    </citation>
    <scope>NUCLEOTIDE SEQUENCE [LARGE SCALE GENOMIC DNA]</scope>
    <source>
        <strain evidence="3 5">C57BL/6J</strain>
    </source>
</reference>
<keyword evidence="1" id="KW-0732">Signal</keyword>